<feature type="compositionally biased region" description="Basic and acidic residues" evidence="1">
    <location>
        <begin position="8"/>
        <end position="37"/>
    </location>
</feature>
<evidence type="ECO:0000256" key="1">
    <source>
        <dbReference type="SAM" id="MobiDB-lite"/>
    </source>
</evidence>
<proteinExistence type="predicted"/>
<organism evidence="2">
    <name type="scientific">uncultured Solirubrobacteraceae bacterium</name>
    <dbReference type="NCBI Taxonomy" id="1162706"/>
    <lineage>
        <taxon>Bacteria</taxon>
        <taxon>Bacillati</taxon>
        <taxon>Actinomycetota</taxon>
        <taxon>Thermoleophilia</taxon>
        <taxon>Solirubrobacterales</taxon>
        <taxon>Solirubrobacteraceae</taxon>
        <taxon>environmental samples</taxon>
    </lineage>
</organism>
<dbReference type="EMBL" id="CADCVS010000447">
    <property type="protein sequence ID" value="CAA9526779.1"/>
    <property type="molecule type" value="Genomic_DNA"/>
</dbReference>
<feature type="compositionally biased region" description="Basic and acidic residues" evidence="1">
    <location>
        <begin position="67"/>
        <end position="85"/>
    </location>
</feature>
<protein>
    <submittedName>
        <fullName evidence="2">Uncharacterized protein</fullName>
    </submittedName>
</protein>
<evidence type="ECO:0000313" key="2">
    <source>
        <dbReference type="EMBL" id="CAA9526779.1"/>
    </source>
</evidence>
<gene>
    <name evidence="2" type="ORF">AVDCRST_MAG30-3436</name>
</gene>
<feature type="compositionally biased region" description="Basic residues" evidence="1">
    <location>
        <begin position="113"/>
        <end position="131"/>
    </location>
</feature>
<accession>A0A6J4TN79</accession>
<sequence length="726" mass="79317">MAPDDLGQGERARAEHDGEQRVGDADAGVEHDRDVRAGQHRVAQQPGQAAEPQRVGERGRRHHRQRDPHGGLHDPPAVRRRDLGKPGRPRRRPQEPREQRNAPDHVHQEQRPRQRGQRLRHRHRQPHRVKRDQRVQQREQRPQHEEPQHEDRRDEHRPAQQRQEQPRPLRVEPRDERQRRHKRRGDGHPEHLRTVGGFRVSGEALAPLPAHPRRPRGQQRDHGPVEHEPRHAALRVGPGGLPLPVEGVAAVLLEVAPRLGAEPPADADVHRLDELAVLLLEHALDPDVGDLLLRAARRAAREVHPQVVAVAVGPHVRVEELGDLERAVLRVDLREPAELLARAGLQPAREELGLGGQALVDRLGLQRRDAVVRDERDDHVLLVGEPQLAVPGAVLAGQAAELAQLRGLQAADGDREAHRGVLAVVLRGDADVVVPAHVGLVRSGAAQVAADLGDERLAEALGGHRVDQELDARAGAAGAVLLGVAEDPRRRGDHLGHLVGLEEDVERARHARGGGEPAADAQVEAARPVGVDRARQRDVVDQPARAVLRAARHGDLVLARQVRVEPVVEEVVVQRLGGRVAVDGQAAGVEPGEDVGDVLEPDPVDLHALARRAVDDPAPVVLGDRGERVDLLARQHALDDLHAEHEVPVLRVVRVQPVPLQAGRVVVVEGLPALGRRAHQVGVDVEAVLLLLHPLELVHDEKCTKPGSDSGFFVSGGGGTRAARAN</sequence>
<dbReference type="AlphaFoldDB" id="A0A6J4TN79"/>
<feature type="compositionally biased region" description="Basic and acidic residues" evidence="1">
    <location>
        <begin position="132"/>
        <end position="178"/>
    </location>
</feature>
<feature type="compositionally biased region" description="Basic and acidic residues" evidence="1">
    <location>
        <begin position="92"/>
        <end position="112"/>
    </location>
</feature>
<name>A0A6J4TN79_9ACTN</name>
<feature type="region of interest" description="Disordered" evidence="1">
    <location>
        <begin position="1"/>
        <end position="226"/>
    </location>
</feature>
<reference evidence="2" key="1">
    <citation type="submission" date="2020-02" db="EMBL/GenBank/DDBJ databases">
        <authorList>
            <person name="Meier V. D."/>
        </authorList>
    </citation>
    <scope>NUCLEOTIDE SEQUENCE</scope>
    <source>
        <strain evidence="2">AVDCRST_MAG30</strain>
    </source>
</reference>